<evidence type="ECO:0000313" key="6">
    <source>
        <dbReference type="Ensembl" id="ENSPREP00000015145.1"/>
    </source>
</evidence>
<dbReference type="SUPFAM" id="SSF52058">
    <property type="entry name" value="L domain-like"/>
    <property type="match status" value="1"/>
</dbReference>
<keyword evidence="1" id="KW-0433">Leucine-rich repeat</keyword>
<keyword evidence="7" id="KW-1185">Reference proteome</keyword>
<proteinExistence type="predicted"/>
<evidence type="ECO:0000256" key="2">
    <source>
        <dbReference type="ARBA" id="ARBA00022729"/>
    </source>
</evidence>
<keyword evidence="4" id="KW-0812">Transmembrane</keyword>
<reference evidence="7" key="1">
    <citation type="submission" date="2013-11" db="EMBL/GenBank/DDBJ databases">
        <title>The genomic landscape of the Guanapo guppy.</title>
        <authorList>
            <person name="Kuenstner A."/>
            <person name="Dreyer C."/>
        </authorList>
    </citation>
    <scope>NUCLEOTIDE SEQUENCE</scope>
    <source>
        <strain evidence="7">Guanapo</strain>
    </source>
</reference>
<evidence type="ECO:0000256" key="3">
    <source>
        <dbReference type="ARBA" id="ARBA00022737"/>
    </source>
</evidence>
<protein>
    <submittedName>
        <fullName evidence="6">Leucine-rich repeat-containing protein 17-like</fullName>
    </submittedName>
</protein>
<dbReference type="InterPro" id="IPR032675">
    <property type="entry name" value="LRR_dom_sf"/>
</dbReference>
<accession>A0A3P9NZY7</accession>
<evidence type="ECO:0000313" key="7">
    <source>
        <dbReference type="Proteomes" id="UP000242638"/>
    </source>
</evidence>
<dbReference type="PANTHER" id="PTHR24369:SF211">
    <property type="entry name" value="LEUCINE-RICH REPEAT-CONTAINING PROTEIN 15-LIKE"/>
    <property type="match status" value="1"/>
</dbReference>
<dbReference type="AlphaFoldDB" id="A0A3P9NZY7"/>
<keyword evidence="2" id="KW-0732">Signal</keyword>
<dbReference type="InterPro" id="IPR050541">
    <property type="entry name" value="LRR_TM_domain-containing"/>
</dbReference>
<dbReference type="InterPro" id="IPR003591">
    <property type="entry name" value="Leu-rich_rpt_typical-subtyp"/>
</dbReference>
<dbReference type="PROSITE" id="PS51450">
    <property type="entry name" value="LRR"/>
    <property type="match status" value="2"/>
</dbReference>
<dbReference type="SMART" id="SM00013">
    <property type="entry name" value="LRRNT"/>
    <property type="match status" value="1"/>
</dbReference>
<dbReference type="Pfam" id="PF13855">
    <property type="entry name" value="LRR_8"/>
    <property type="match status" value="2"/>
</dbReference>
<dbReference type="GeneTree" id="ENSGT00940000155311"/>
<evidence type="ECO:0000259" key="5">
    <source>
        <dbReference type="SMART" id="SM00013"/>
    </source>
</evidence>
<dbReference type="SMART" id="SM00369">
    <property type="entry name" value="LRR_TYP"/>
    <property type="match status" value="7"/>
</dbReference>
<dbReference type="PANTHER" id="PTHR24369">
    <property type="entry name" value="ANTIGEN BSP, PUTATIVE-RELATED"/>
    <property type="match status" value="1"/>
</dbReference>
<dbReference type="KEGG" id="pret:103481658"/>
<dbReference type="InterPro" id="IPR001611">
    <property type="entry name" value="Leu-rich_rpt"/>
</dbReference>
<dbReference type="Ensembl" id="ENSPRET00000015301.1">
    <property type="protein sequence ID" value="ENSPREP00000015145.1"/>
    <property type="gene ID" value="ENSPREG00000010225.1"/>
</dbReference>
<dbReference type="Proteomes" id="UP000242638">
    <property type="component" value="Unassembled WGS sequence"/>
</dbReference>
<dbReference type="RefSeq" id="XP_008435506.2">
    <property type="nucleotide sequence ID" value="XM_008437284.2"/>
</dbReference>
<dbReference type="GeneID" id="103481658"/>
<dbReference type="InterPro" id="IPR000372">
    <property type="entry name" value="LRRNT"/>
</dbReference>
<dbReference type="GO" id="GO:0005886">
    <property type="term" value="C:plasma membrane"/>
    <property type="evidence" value="ECO:0007669"/>
    <property type="project" value="TreeGrafter"/>
</dbReference>
<reference evidence="6" key="2">
    <citation type="submission" date="2025-08" db="UniProtKB">
        <authorList>
            <consortium name="Ensembl"/>
        </authorList>
    </citation>
    <scope>IDENTIFICATION</scope>
    <source>
        <strain evidence="6">Guanapo</strain>
    </source>
</reference>
<evidence type="ECO:0000256" key="1">
    <source>
        <dbReference type="ARBA" id="ARBA00022614"/>
    </source>
</evidence>
<keyword evidence="4" id="KW-0472">Membrane</keyword>
<dbReference type="STRING" id="8081.ENSPREP00000015145"/>
<dbReference type="OMA" id="QMSLNPW"/>
<dbReference type="Gene3D" id="3.80.10.10">
    <property type="entry name" value="Ribonuclease Inhibitor"/>
    <property type="match status" value="2"/>
</dbReference>
<reference evidence="6" key="3">
    <citation type="submission" date="2025-09" db="UniProtKB">
        <authorList>
            <consortium name="Ensembl"/>
        </authorList>
    </citation>
    <scope>IDENTIFICATION</scope>
    <source>
        <strain evidence="6">Guanapo</strain>
    </source>
</reference>
<evidence type="ECO:0000256" key="4">
    <source>
        <dbReference type="SAM" id="Phobius"/>
    </source>
</evidence>
<name>A0A3P9NZY7_POERE</name>
<feature type="transmembrane region" description="Helical" evidence="4">
    <location>
        <begin position="412"/>
        <end position="430"/>
    </location>
</feature>
<keyword evidence="3" id="KW-0677">Repeat</keyword>
<organism evidence="6 7">
    <name type="scientific">Poecilia reticulata</name>
    <name type="common">Guppy</name>
    <name type="synonym">Acanthophacelus reticulatus</name>
    <dbReference type="NCBI Taxonomy" id="8081"/>
    <lineage>
        <taxon>Eukaryota</taxon>
        <taxon>Metazoa</taxon>
        <taxon>Chordata</taxon>
        <taxon>Craniata</taxon>
        <taxon>Vertebrata</taxon>
        <taxon>Euteleostomi</taxon>
        <taxon>Actinopterygii</taxon>
        <taxon>Neopterygii</taxon>
        <taxon>Teleostei</taxon>
        <taxon>Neoteleostei</taxon>
        <taxon>Acanthomorphata</taxon>
        <taxon>Ovalentaria</taxon>
        <taxon>Atherinomorphae</taxon>
        <taxon>Cyprinodontiformes</taxon>
        <taxon>Poeciliidae</taxon>
        <taxon>Poeciliinae</taxon>
        <taxon>Poecilia</taxon>
    </lineage>
</organism>
<dbReference type="OrthoDB" id="694479at2759"/>
<keyword evidence="4" id="KW-1133">Transmembrane helix</keyword>
<sequence length="450" mass="51429">MQLRLMYPYREADVNPSFGKGFKTDCRFSPQIWLCDHQFKPIIPSNREYSMRVPRESAEMTHFYAVCKTYSQCFRCVAVCERRRVSHGFRQESLNLERTKMLCLIPLLLLLLLPLPSIMSGFRQCPSPCLCYESSDLVDCRSQGLEQVPPGVSRGTWLLDLSGNRVREVRSDSFVGLWSLKFLLMSNNSIHAVHPQSLSSLQFLEKLDLSFNRLRWLPQDFTLHLTSLQELRLDHNLMQHVDSSSLRNCDNLRKLDLSYNRIRTIDARAFHSLSRLRLLHLEGNRLNMLKDGLLSRQQSLEVLLLGHNNISAIEAEALAPLRGLTLLGLRSNRLQHIKFKTFLKLQTVSTHLQMSLNPWTCDCDLQRVFGKIQFVRHLHVEDYKAILCHAPPQQAGSPLASMDSQLCMAETASVLVITITVMLAVIGALVKAERNRKNKQAASDAESSDK</sequence>
<feature type="domain" description="LRRNT" evidence="5">
    <location>
        <begin position="124"/>
        <end position="158"/>
    </location>
</feature>